<keyword evidence="2" id="KW-1185">Reference proteome</keyword>
<dbReference type="PROSITE" id="PS51257">
    <property type="entry name" value="PROKAR_LIPOPROTEIN"/>
    <property type="match status" value="1"/>
</dbReference>
<evidence type="ECO:0000313" key="1">
    <source>
        <dbReference type="EMBL" id="QDG49222.1"/>
    </source>
</evidence>
<evidence type="ECO:0000313" key="2">
    <source>
        <dbReference type="Proteomes" id="UP000315995"/>
    </source>
</evidence>
<dbReference type="AlphaFoldDB" id="A0A4Y6PLT2"/>
<dbReference type="RefSeq" id="WP_141195721.1">
    <property type="nucleotide sequence ID" value="NZ_CP041186.1"/>
</dbReference>
<accession>A0A4Y6PLT2</accession>
<protein>
    <submittedName>
        <fullName evidence="1">Uncharacterized protein</fullName>
    </submittedName>
</protein>
<name>A0A4Y6PLT2_PERCE</name>
<accession>A0A5B8Y205</accession>
<gene>
    <name evidence="1" type="ORF">FIV42_00240</name>
</gene>
<sequence length="359" mass="39141">MSAPTKRTEKSPNWHIFWPVYAGAIILMSLGCVAGDQNAHVGEIGVCGTSTEQWTEGRGQAGFLGFYHAVNAYDLTTDSAYYEFDPFIMEGSFGAYYVSHWDNGAPARIVEVSTSDPDVIAIDAVYESSFDVEAIGPGAAEIRVETDAGVADRIELIVTDVASVEFDHCCSSSSRAYYLTNSEIEIPVTYVDSYGETPIGFGRFPFRISDESNLTWLDNVADPTDIHLQSGPRATDVTLTPTVAGNSLTLELIAPSDVDGISTHWEPDPYASGLWFVGGVLHRDGEPVCAGKYPMRVETLTPSVCSLVSPSNALRDRMRIAADETVLVEERALGTCELLVQLLDDNGRVVLERETEKRF</sequence>
<dbReference type="OrthoDB" id="9945957at2"/>
<reference evidence="1 2" key="1">
    <citation type="submission" date="2019-06" db="EMBL/GenBank/DDBJ databases">
        <title>Persicimonas caeni gen. nov., sp. nov., a predatory bacterium isolated from solar saltern.</title>
        <authorList>
            <person name="Wang S."/>
        </authorList>
    </citation>
    <scope>NUCLEOTIDE SEQUENCE [LARGE SCALE GENOMIC DNA]</scope>
    <source>
        <strain evidence="1 2">YN101</strain>
    </source>
</reference>
<dbReference type="EMBL" id="CP041186">
    <property type="protein sequence ID" value="QDG49222.1"/>
    <property type="molecule type" value="Genomic_DNA"/>
</dbReference>
<dbReference type="Proteomes" id="UP000315995">
    <property type="component" value="Chromosome"/>
</dbReference>
<proteinExistence type="predicted"/>
<organism evidence="1 2">
    <name type="scientific">Persicimonas caeni</name>
    <dbReference type="NCBI Taxonomy" id="2292766"/>
    <lineage>
        <taxon>Bacteria</taxon>
        <taxon>Deltaproteobacteria</taxon>
        <taxon>Bradymonadales</taxon>
        <taxon>Bradymonadaceae</taxon>
        <taxon>Persicimonas</taxon>
    </lineage>
</organism>